<name>A0A8J7UJI0_9HYPH</name>
<keyword evidence="2" id="KW-1185">Reference proteome</keyword>
<organism evidence="1 2">
    <name type="scientific">Tianweitania sediminis</name>
    <dbReference type="NCBI Taxonomy" id="1502156"/>
    <lineage>
        <taxon>Bacteria</taxon>
        <taxon>Pseudomonadati</taxon>
        <taxon>Pseudomonadota</taxon>
        <taxon>Alphaproteobacteria</taxon>
        <taxon>Hyphomicrobiales</taxon>
        <taxon>Phyllobacteriaceae</taxon>
        <taxon>Tianweitania</taxon>
    </lineage>
</organism>
<accession>A0A8J7UJI0</accession>
<dbReference type="RefSeq" id="WP_209334862.1">
    <property type="nucleotide sequence ID" value="NZ_JAGIYY010000002.1"/>
</dbReference>
<gene>
    <name evidence="1" type="ORF">J5Y06_09365</name>
</gene>
<protein>
    <submittedName>
        <fullName evidence="1">DUF3750 domain-containing protein</fullName>
    </submittedName>
</protein>
<dbReference type="Pfam" id="PF12570">
    <property type="entry name" value="DUF3750"/>
    <property type="match status" value="1"/>
</dbReference>
<dbReference type="Proteomes" id="UP000666240">
    <property type="component" value="Unassembled WGS sequence"/>
</dbReference>
<dbReference type="AlphaFoldDB" id="A0A8J7UJI0"/>
<reference evidence="1" key="1">
    <citation type="submission" date="2021-03" db="EMBL/GenBank/DDBJ databases">
        <title>Genome sequencing and assembly of Tianweitania sediminis.</title>
        <authorList>
            <person name="Chhetri G."/>
        </authorList>
    </citation>
    <scope>NUCLEOTIDE SEQUENCE</scope>
    <source>
        <strain evidence="1">Z8</strain>
    </source>
</reference>
<dbReference type="EMBL" id="JAGIYY010000002">
    <property type="protein sequence ID" value="MBP0438855.1"/>
    <property type="molecule type" value="Genomic_DNA"/>
</dbReference>
<evidence type="ECO:0000313" key="2">
    <source>
        <dbReference type="Proteomes" id="UP000666240"/>
    </source>
</evidence>
<dbReference type="InterPro" id="IPR022224">
    <property type="entry name" value="DUF3750"/>
</dbReference>
<proteinExistence type="predicted"/>
<comment type="caution">
    <text evidence="1">The sequence shown here is derived from an EMBL/GenBank/DDBJ whole genome shotgun (WGS) entry which is preliminary data.</text>
</comment>
<evidence type="ECO:0000313" key="1">
    <source>
        <dbReference type="EMBL" id="MBP0438855.1"/>
    </source>
</evidence>
<sequence>MLTLLLLLLLFFLVPAGLRILWWCQRSQWQYWDGEDCRATGLLPDPAHQSSAAVYVLSARTSGLKGALASHSWIVIRRAGSHVYERYDKMGWGDVIWKNGFPADGLWFSNMPVVEHAIEGAAAARLIPLVDAAIASYPFAAQGSYCAWPGPNSNSFVAHVLRAAPEIGRMPVTAIGRDFHPRVTLRWQAEQQALAFSAYGYVGAAVGPRLLEIQFLGLVGGIDLQKGLILVPAFGAVRLWPGRILSEGLRRRYEPADYFDSEAA</sequence>